<organism evidence="2 3">
    <name type="scientific">Rotaria magnacalcarata</name>
    <dbReference type="NCBI Taxonomy" id="392030"/>
    <lineage>
        <taxon>Eukaryota</taxon>
        <taxon>Metazoa</taxon>
        <taxon>Spiralia</taxon>
        <taxon>Gnathifera</taxon>
        <taxon>Rotifera</taxon>
        <taxon>Eurotatoria</taxon>
        <taxon>Bdelloidea</taxon>
        <taxon>Philodinida</taxon>
        <taxon>Philodinidae</taxon>
        <taxon>Rotaria</taxon>
    </lineage>
</organism>
<protein>
    <submittedName>
        <fullName evidence="2">Uncharacterized protein</fullName>
    </submittedName>
</protein>
<dbReference type="EMBL" id="CAJOBH010071917">
    <property type="protein sequence ID" value="CAF4475995.1"/>
    <property type="molecule type" value="Genomic_DNA"/>
</dbReference>
<accession>A0A8S2ZZH3</accession>
<comment type="caution">
    <text evidence="2">The sequence shown here is derived from an EMBL/GenBank/DDBJ whole genome shotgun (WGS) entry which is preliminary data.</text>
</comment>
<evidence type="ECO:0000313" key="2">
    <source>
        <dbReference type="EMBL" id="CAF4669333.1"/>
    </source>
</evidence>
<proteinExistence type="predicted"/>
<dbReference type="Proteomes" id="UP000681967">
    <property type="component" value="Unassembled WGS sequence"/>
</dbReference>
<dbReference type="Proteomes" id="UP000681720">
    <property type="component" value="Unassembled WGS sequence"/>
</dbReference>
<gene>
    <name evidence="1" type="ORF">BYL167_LOCUS34887</name>
    <name evidence="2" type="ORF">GIL414_LOCUS41817</name>
</gene>
<feature type="non-terminal residue" evidence="2">
    <location>
        <position position="55"/>
    </location>
</feature>
<dbReference type="EMBL" id="CAJOBJ010119512">
    <property type="protein sequence ID" value="CAF4669333.1"/>
    <property type="molecule type" value="Genomic_DNA"/>
</dbReference>
<feature type="non-terminal residue" evidence="2">
    <location>
        <position position="1"/>
    </location>
</feature>
<sequence length="55" mass="6335">EFDFLTGDAAAAALSINEFKSTEPGSHDWNVDPSRINRLKEEYKRDRHIKPAYQV</sequence>
<evidence type="ECO:0000313" key="3">
    <source>
        <dbReference type="Proteomes" id="UP000681720"/>
    </source>
</evidence>
<dbReference type="AlphaFoldDB" id="A0A8S2ZZH3"/>
<name>A0A8S2ZZH3_9BILA</name>
<reference evidence="2" key="1">
    <citation type="submission" date="2021-02" db="EMBL/GenBank/DDBJ databases">
        <authorList>
            <person name="Nowell W R."/>
        </authorList>
    </citation>
    <scope>NUCLEOTIDE SEQUENCE</scope>
</reference>
<evidence type="ECO:0000313" key="1">
    <source>
        <dbReference type="EMBL" id="CAF4475995.1"/>
    </source>
</evidence>